<accession>A0A0C9RWL1</accession>
<feature type="signal peptide" evidence="1">
    <location>
        <begin position="1"/>
        <end position="26"/>
    </location>
</feature>
<feature type="chain" id="PRO_5002219344" evidence="1">
    <location>
        <begin position="27"/>
        <end position="121"/>
    </location>
</feature>
<evidence type="ECO:0000313" key="2">
    <source>
        <dbReference type="EMBL" id="JAG91971.1"/>
    </source>
</evidence>
<proteinExistence type="evidence at transcript level"/>
<evidence type="ECO:0000256" key="1">
    <source>
        <dbReference type="SAM" id="SignalP"/>
    </source>
</evidence>
<dbReference type="AlphaFoldDB" id="A0A0C9RWL1"/>
<protein>
    <submittedName>
        <fullName evidence="2">Putative secreted protein</fullName>
    </submittedName>
</protein>
<organism evidence="2">
    <name type="scientific">Amblyomma americanum</name>
    <name type="common">Lone star tick</name>
    <dbReference type="NCBI Taxonomy" id="6943"/>
    <lineage>
        <taxon>Eukaryota</taxon>
        <taxon>Metazoa</taxon>
        <taxon>Ecdysozoa</taxon>
        <taxon>Arthropoda</taxon>
        <taxon>Chelicerata</taxon>
        <taxon>Arachnida</taxon>
        <taxon>Acari</taxon>
        <taxon>Parasitiformes</taxon>
        <taxon>Ixodida</taxon>
        <taxon>Ixodoidea</taxon>
        <taxon>Ixodidae</taxon>
        <taxon>Amblyomminae</taxon>
        <taxon>Amblyomma</taxon>
    </lineage>
</organism>
<dbReference type="EMBL" id="GBZX01000769">
    <property type="protein sequence ID" value="JAG91971.1"/>
    <property type="molecule type" value="mRNA"/>
</dbReference>
<name>A0A0C9RWL1_AMBAM</name>
<sequence length="121" mass="13663">MQFHSVGLQCWSLLFFLPNFQFHSHASQQPSHFLELLGLSFRTATAAVTKWSGLRHLMGFFSQLHPVCDHDGNDQSICFRYITQLSRVFRLHIDTDVCFISLGSLASGGARDQLLPLLPCP</sequence>
<keyword evidence="1" id="KW-0732">Signal</keyword>
<reference evidence="2" key="1">
    <citation type="journal article" date="2015" name="PLoS ONE">
        <title>An Insight into the Sialome of the Lone Star Tick, Amblyomma americanum, with a Glimpse on Its Time Dependent Gene Expression.</title>
        <authorList>
            <person name="Karim S."/>
            <person name="Ribeiro J.M."/>
        </authorList>
    </citation>
    <scope>NUCLEOTIDE SEQUENCE</scope>
    <source>
        <tissue evidence="2">Salivary gland</tissue>
    </source>
</reference>